<accession>A0A438GR23</accession>
<sequence length="107" mass="12453">MSIIRSLKTLAFRFPPIENRRLILSLEMLIKFSWISLKFCKSFVQALENKIVSSTICKCDTLVLFLSIKKPFKLSLFSLNKNLLKSSRTMDCKTYEDKKFSNPRPPS</sequence>
<dbReference type="AlphaFoldDB" id="A0A438GR23"/>
<gene>
    <name evidence="1" type="ORF">CK203_052054</name>
</gene>
<organism evidence="1 2">
    <name type="scientific">Vitis vinifera</name>
    <name type="common">Grape</name>
    <dbReference type="NCBI Taxonomy" id="29760"/>
    <lineage>
        <taxon>Eukaryota</taxon>
        <taxon>Viridiplantae</taxon>
        <taxon>Streptophyta</taxon>
        <taxon>Embryophyta</taxon>
        <taxon>Tracheophyta</taxon>
        <taxon>Spermatophyta</taxon>
        <taxon>Magnoliopsida</taxon>
        <taxon>eudicotyledons</taxon>
        <taxon>Gunneridae</taxon>
        <taxon>Pentapetalae</taxon>
        <taxon>rosids</taxon>
        <taxon>Vitales</taxon>
        <taxon>Vitaceae</taxon>
        <taxon>Viteae</taxon>
        <taxon>Vitis</taxon>
    </lineage>
</organism>
<reference evidence="1 2" key="1">
    <citation type="journal article" date="2018" name="PLoS Genet.">
        <title>Population sequencing reveals clonal diversity and ancestral inbreeding in the grapevine cultivar Chardonnay.</title>
        <authorList>
            <person name="Roach M.J."/>
            <person name="Johnson D.L."/>
            <person name="Bohlmann J."/>
            <person name="van Vuuren H.J."/>
            <person name="Jones S.J."/>
            <person name="Pretorius I.S."/>
            <person name="Schmidt S.A."/>
            <person name="Borneman A.R."/>
        </authorList>
    </citation>
    <scope>NUCLEOTIDE SEQUENCE [LARGE SCALE GENOMIC DNA]</scope>
    <source>
        <strain evidence="2">cv. Chardonnay</strain>
        <tissue evidence="1">Leaf</tissue>
    </source>
</reference>
<evidence type="ECO:0000313" key="1">
    <source>
        <dbReference type="EMBL" id="RVW74632.1"/>
    </source>
</evidence>
<evidence type="ECO:0000313" key="2">
    <source>
        <dbReference type="Proteomes" id="UP000288805"/>
    </source>
</evidence>
<comment type="caution">
    <text evidence="1">The sequence shown here is derived from an EMBL/GenBank/DDBJ whole genome shotgun (WGS) entry which is preliminary data.</text>
</comment>
<protein>
    <submittedName>
        <fullName evidence="1">Uncharacterized protein</fullName>
    </submittedName>
</protein>
<proteinExistence type="predicted"/>
<dbReference type="Proteomes" id="UP000288805">
    <property type="component" value="Unassembled WGS sequence"/>
</dbReference>
<name>A0A438GR23_VITVI</name>
<dbReference type="EMBL" id="QGNW01000366">
    <property type="protein sequence ID" value="RVW74632.1"/>
    <property type="molecule type" value="Genomic_DNA"/>
</dbReference>